<dbReference type="Proteomes" id="UP000289738">
    <property type="component" value="Chromosome B08"/>
</dbReference>
<feature type="region of interest" description="Disordered" evidence="1">
    <location>
        <begin position="39"/>
        <end position="82"/>
    </location>
</feature>
<reference evidence="2 3" key="1">
    <citation type="submission" date="2019-01" db="EMBL/GenBank/DDBJ databases">
        <title>Sequencing of cultivated peanut Arachis hypogaea provides insights into genome evolution and oil improvement.</title>
        <authorList>
            <person name="Chen X."/>
        </authorList>
    </citation>
    <scope>NUCLEOTIDE SEQUENCE [LARGE SCALE GENOMIC DNA]</scope>
    <source>
        <strain evidence="3">cv. Fuhuasheng</strain>
        <tissue evidence="2">Leaves</tissue>
    </source>
</reference>
<comment type="caution">
    <text evidence="2">The sequence shown here is derived from an EMBL/GenBank/DDBJ whole genome shotgun (WGS) entry which is preliminary data.</text>
</comment>
<feature type="region of interest" description="Disordered" evidence="1">
    <location>
        <begin position="1"/>
        <end position="22"/>
    </location>
</feature>
<evidence type="ECO:0008006" key="4">
    <source>
        <dbReference type="Google" id="ProtNLM"/>
    </source>
</evidence>
<name>A0A444Y509_ARAHY</name>
<proteinExistence type="predicted"/>
<protein>
    <recommendedName>
        <fullName evidence="4">Aminotransferase-like plant mobile domain-containing protein</fullName>
    </recommendedName>
</protein>
<evidence type="ECO:0000256" key="1">
    <source>
        <dbReference type="SAM" id="MobiDB-lite"/>
    </source>
</evidence>
<evidence type="ECO:0000313" key="3">
    <source>
        <dbReference type="Proteomes" id="UP000289738"/>
    </source>
</evidence>
<sequence>MKEENFNVDNIGIGDDDGRGDNDDDKIWGVVKLLRTNVSPPRRGEVTRRPSRPLSPRRGEVQLADQRVTTTQGRGDAATMHASDTTQGRGAAGVAEFQCSLFTSGGVLQVLACRGRVPRWSHSDRSTAWLEKTVEIFRHDIDYMQEFDWRPYLGMIVPGELHGHLDVCDIVAPLLSFECIEWHPADRVMQPRVIPLDQHCMALRGVQLYDWTVVHGVWISEWGNRRNTRLRDLHPLPTWDFVPTPEYRDWYMRSYGHMLRLTAYVPQPAAP</sequence>
<evidence type="ECO:0000313" key="2">
    <source>
        <dbReference type="EMBL" id="RYQ96979.1"/>
    </source>
</evidence>
<keyword evidence="3" id="KW-1185">Reference proteome</keyword>
<organism evidence="2 3">
    <name type="scientific">Arachis hypogaea</name>
    <name type="common">Peanut</name>
    <dbReference type="NCBI Taxonomy" id="3818"/>
    <lineage>
        <taxon>Eukaryota</taxon>
        <taxon>Viridiplantae</taxon>
        <taxon>Streptophyta</taxon>
        <taxon>Embryophyta</taxon>
        <taxon>Tracheophyta</taxon>
        <taxon>Spermatophyta</taxon>
        <taxon>Magnoliopsida</taxon>
        <taxon>eudicotyledons</taxon>
        <taxon>Gunneridae</taxon>
        <taxon>Pentapetalae</taxon>
        <taxon>rosids</taxon>
        <taxon>fabids</taxon>
        <taxon>Fabales</taxon>
        <taxon>Fabaceae</taxon>
        <taxon>Papilionoideae</taxon>
        <taxon>50 kb inversion clade</taxon>
        <taxon>dalbergioids sensu lato</taxon>
        <taxon>Dalbergieae</taxon>
        <taxon>Pterocarpus clade</taxon>
        <taxon>Arachis</taxon>
    </lineage>
</organism>
<dbReference type="AlphaFoldDB" id="A0A444Y509"/>
<dbReference type="EMBL" id="SDMP01000018">
    <property type="protein sequence ID" value="RYQ96979.1"/>
    <property type="molecule type" value="Genomic_DNA"/>
</dbReference>
<gene>
    <name evidence="2" type="ORF">Ahy_B08g092941</name>
</gene>
<accession>A0A444Y509</accession>